<dbReference type="Pfam" id="PF09261">
    <property type="entry name" value="Alpha-mann_mid"/>
    <property type="match status" value="1"/>
</dbReference>
<dbReference type="PANTHER" id="PTHR11607:SF3">
    <property type="entry name" value="LYSOSOMAL ALPHA-MANNOSIDASE"/>
    <property type="match status" value="1"/>
</dbReference>
<dbReference type="SUPFAM" id="SSF88713">
    <property type="entry name" value="Glycoside hydrolase/deacetylase"/>
    <property type="match status" value="1"/>
</dbReference>
<dbReference type="EMBL" id="JABAHT010000020">
    <property type="protein sequence ID" value="KAF4669705.1"/>
    <property type="molecule type" value="Genomic_DNA"/>
</dbReference>
<dbReference type="FunFam" id="1.20.1270.50:FF:000003">
    <property type="entry name" value="Alpha-mannosidase"/>
    <property type="match status" value="1"/>
</dbReference>
<dbReference type="InterPro" id="IPR050843">
    <property type="entry name" value="Glycosyl_Hydrlase_38"/>
</dbReference>
<dbReference type="GO" id="GO:0006013">
    <property type="term" value="P:mannose metabolic process"/>
    <property type="evidence" value="ECO:0007669"/>
    <property type="project" value="InterPro"/>
</dbReference>
<dbReference type="GO" id="GO:0030246">
    <property type="term" value="F:carbohydrate binding"/>
    <property type="evidence" value="ECO:0007669"/>
    <property type="project" value="InterPro"/>
</dbReference>
<dbReference type="Gene3D" id="3.20.110.10">
    <property type="entry name" value="Glycoside hydrolase 38, N terminal domain"/>
    <property type="match status" value="1"/>
</dbReference>
<dbReference type="Proteomes" id="UP000570595">
    <property type="component" value="Unassembled WGS sequence"/>
</dbReference>
<dbReference type="GO" id="GO:0004559">
    <property type="term" value="F:alpha-mannosidase activity"/>
    <property type="evidence" value="ECO:0007669"/>
    <property type="project" value="InterPro"/>
</dbReference>
<keyword evidence="6 7" id="KW-0326">Glycosidase</keyword>
<dbReference type="InterPro" id="IPR013780">
    <property type="entry name" value="Glyco_hydro_b"/>
</dbReference>
<feature type="region of interest" description="Disordered" evidence="8">
    <location>
        <begin position="662"/>
        <end position="694"/>
    </location>
</feature>
<dbReference type="CDD" id="cd10810">
    <property type="entry name" value="GH38N_AMII_LAM_like"/>
    <property type="match status" value="1"/>
</dbReference>
<dbReference type="GO" id="GO:0046872">
    <property type="term" value="F:metal ion binding"/>
    <property type="evidence" value="ECO:0007669"/>
    <property type="project" value="UniProtKB-KW"/>
</dbReference>
<feature type="chain" id="PRO_5033096333" description="Alpha-mannosidase" evidence="7">
    <location>
        <begin position="19"/>
        <end position="1156"/>
    </location>
</feature>
<dbReference type="InterPro" id="IPR037094">
    <property type="entry name" value="Glyco_hydro_38_cen_sf"/>
</dbReference>
<evidence type="ECO:0000256" key="3">
    <source>
        <dbReference type="ARBA" id="ARBA00022801"/>
    </source>
</evidence>
<evidence type="ECO:0000256" key="6">
    <source>
        <dbReference type="ARBA" id="ARBA00023295"/>
    </source>
</evidence>
<dbReference type="Gene3D" id="2.70.98.30">
    <property type="entry name" value="Golgi alpha-mannosidase II, domain 4"/>
    <property type="match status" value="1"/>
</dbReference>
<dbReference type="Pfam" id="PF07748">
    <property type="entry name" value="Glyco_hydro_38C"/>
    <property type="match status" value="1"/>
</dbReference>
<evidence type="ECO:0000256" key="1">
    <source>
        <dbReference type="ARBA" id="ARBA00009792"/>
    </source>
</evidence>
<keyword evidence="4 7" id="KW-0862">Zinc</keyword>
<dbReference type="InterPro" id="IPR000602">
    <property type="entry name" value="Glyco_hydro_38_N"/>
</dbReference>
<dbReference type="InterPro" id="IPR011330">
    <property type="entry name" value="Glyco_hydro/deAcase_b/a-brl"/>
</dbReference>
<evidence type="ECO:0000256" key="2">
    <source>
        <dbReference type="ARBA" id="ARBA00022723"/>
    </source>
</evidence>
<evidence type="ECO:0000259" key="9">
    <source>
        <dbReference type="SMART" id="SM00872"/>
    </source>
</evidence>
<feature type="signal peptide" evidence="7">
    <location>
        <begin position="1"/>
        <end position="18"/>
    </location>
</feature>
<dbReference type="InterPro" id="IPR028995">
    <property type="entry name" value="Glyco_hydro_57/38_cen_sf"/>
</dbReference>
<dbReference type="PANTHER" id="PTHR11607">
    <property type="entry name" value="ALPHA-MANNOSIDASE"/>
    <property type="match status" value="1"/>
</dbReference>
<dbReference type="InterPro" id="IPR015341">
    <property type="entry name" value="Glyco_hydro_38_cen"/>
</dbReference>
<dbReference type="InterPro" id="IPR027291">
    <property type="entry name" value="Glyco_hydro_38_N_sf"/>
</dbReference>
<keyword evidence="3 7" id="KW-0378">Hydrolase</keyword>
<proteinExistence type="inferred from homology"/>
<comment type="similarity">
    <text evidence="1 7">Belongs to the glycosyl hydrolase 38 family.</text>
</comment>
<evidence type="ECO:0000313" key="11">
    <source>
        <dbReference type="Proteomes" id="UP000570595"/>
    </source>
</evidence>
<reference evidence="10 11" key="1">
    <citation type="submission" date="2020-04" db="EMBL/GenBank/DDBJ databases">
        <title>Perkinsus olseni comparative genomics.</title>
        <authorList>
            <person name="Bogema D.R."/>
        </authorList>
    </citation>
    <scope>NUCLEOTIDE SEQUENCE [LARGE SCALE GENOMIC DNA]</scope>
    <source>
        <strain evidence="10">ATCC PRA-179</strain>
    </source>
</reference>
<comment type="caution">
    <text evidence="10">The sequence shown here is derived from an EMBL/GenBank/DDBJ whole genome shotgun (WGS) entry which is preliminary data.</text>
</comment>
<protein>
    <recommendedName>
        <fullName evidence="7">Alpha-mannosidase</fullName>
        <ecNumber evidence="7">3.2.1.-</ecNumber>
    </recommendedName>
</protein>
<dbReference type="SMART" id="SM00872">
    <property type="entry name" value="Alpha-mann_mid"/>
    <property type="match status" value="1"/>
</dbReference>
<dbReference type="Gene3D" id="1.20.1270.50">
    <property type="entry name" value="Glycoside hydrolase family 38, central domain"/>
    <property type="match status" value="2"/>
</dbReference>
<comment type="cofactor">
    <cofactor evidence="7">
        <name>Zn(2+)</name>
        <dbReference type="ChEBI" id="CHEBI:29105"/>
    </cofactor>
    <text evidence="7">Binds 1 zinc ion per subunit.</text>
</comment>
<evidence type="ECO:0000256" key="4">
    <source>
        <dbReference type="ARBA" id="ARBA00022833"/>
    </source>
</evidence>
<dbReference type="Gene3D" id="2.60.40.1360">
    <property type="match status" value="1"/>
</dbReference>
<dbReference type="InterPro" id="IPR011013">
    <property type="entry name" value="Gal_mutarotase_sf_dom"/>
</dbReference>
<dbReference type="OrthoDB" id="441398at2759"/>
<keyword evidence="5" id="KW-1015">Disulfide bond</keyword>
<dbReference type="Gene3D" id="2.60.40.1180">
    <property type="entry name" value="Golgi alpha-mannosidase II"/>
    <property type="match status" value="1"/>
</dbReference>
<dbReference type="InterPro" id="IPR011682">
    <property type="entry name" value="Glyco_hydro_38_C"/>
</dbReference>
<dbReference type="SUPFAM" id="SSF88688">
    <property type="entry name" value="Families 57/38 glycoside transferase middle domain"/>
    <property type="match status" value="1"/>
</dbReference>
<keyword evidence="7" id="KW-0732">Signal</keyword>
<name>A0A7J6MDS0_PEROL</name>
<evidence type="ECO:0000313" key="10">
    <source>
        <dbReference type="EMBL" id="KAF4669705.1"/>
    </source>
</evidence>
<accession>A0A7J6MDS0</accession>
<organism evidence="10 11">
    <name type="scientific">Perkinsus olseni</name>
    <name type="common">Perkinsus atlanticus</name>
    <dbReference type="NCBI Taxonomy" id="32597"/>
    <lineage>
        <taxon>Eukaryota</taxon>
        <taxon>Sar</taxon>
        <taxon>Alveolata</taxon>
        <taxon>Perkinsozoa</taxon>
        <taxon>Perkinsea</taxon>
        <taxon>Perkinsida</taxon>
        <taxon>Perkinsidae</taxon>
        <taxon>Perkinsus</taxon>
    </lineage>
</organism>
<sequence>MAAFLWCVTLITSAAAAAQSDQCNSPDAATTALMVNGTLVKIPLSPGGPYNTTGGPIEDDPRVLNVHLVAHTHNDPGWLKTVDQYSTGARNVIQIANVGLILDSVVEQLLEDANRKFIYVEMAFFNRWWRRQSKAKKKVVRKLVAEGRLEFINAGWVMNDEAAALYTDIIDQHTAGALKVATEFSVDASPRVGWQIDPFGHSSFQNKAFRGMSFDGWMVGRADDQDMAIRAATGGLEMVYRTTKKNSSNCRVDSDGIFMGLMHMYSPPPGFGFDVLNGDPPLQDDPLLEDLNIADRLQIFRQICLAQGKAYNPEKEGKDKSMNIILTMGMDFNYQQATSWYQNLDKLIHYSKLVAEEQRAEGTDEGVILNVFYSNPRIYMQSRHAQYDGGISLPEKDSDEDFFPYGDGHVDVIDVKKRTVKATDGGHAYWTGYFTSRPNFKGMVRGVSRTYTAARQLTATAKHRPHGDQQKSLEEMTDAIGLAQHHDAITGTEKQHVDDDYSNRLHSAQESVMESIVLPETVSRFGLPAGGGYCPLLNESICAWTTNLSTTSPSSVLIAVYNALSHPSTSLVSLPIPTQGREAESPEADGTFVSHLLRRSLLQTPSGRCREGRFRVERAASKQAVESWVVEHEHHGDAPSATLQFTAEDVPPMGASIYRITSEASSAPCEHPREPESGGGRRPSPSSGSIGNEHYRLSYKGADEEGQYTFALENLKADIRVMFNLSLGYYESSTGRGPLVYGRYGQASGAYIFRPNCPEQPDARSIKACRPKLVDIPIILMMGGDKNKDTLRMEIASPAPDDQTGPPPLIGNLTIQIPPKEPAVLITWSVAIDVSDGTGKEAVLLLETDVANDDGNFYTDSNGRDWVHRKVNYRKGWQLEVTDPVAMNYYPINSGLRIMDQPREACKARQLTLVPDRAHGGASLLPGQLEIMLHRRCLVDDSRGVGEPLNEEDCSNGICLPKMVTGETRLLLDPVRTEGRGEMYDSYRELAHQVRLPLLSVFTRDDPKHQPRADSWSSLPASSRRGMPREVQVLTLELLTHENTPQLYYDKACAHHRCILLRLANTYAQEEGSTAVELDLAGRGALLEGFELGRGFEVTLNAGRDLETAEKERLKWSSVGEGETEVLNHAERCEVDWRRITLEPLQIRTFIVSLVL</sequence>
<keyword evidence="2 7" id="KW-0479">Metal-binding</keyword>
<feature type="domain" description="Glycoside hydrolase family 38 central" evidence="9">
    <location>
        <begin position="428"/>
        <end position="505"/>
    </location>
</feature>
<gene>
    <name evidence="10" type="ORF">FOZ61_003299</name>
</gene>
<dbReference type="Pfam" id="PF01074">
    <property type="entry name" value="Glyco_hydro_38N"/>
    <property type="match status" value="1"/>
</dbReference>
<dbReference type="EC" id="3.2.1.-" evidence="7"/>
<evidence type="ECO:0000256" key="8">
    <source>
        <dbReference type="SAM" id="MobiDB-lite"/>
    </source>
</evidence>
<evidence type="ECO:0000256" key="5">
    <source>
        <dbReference type="ARBA" id="ARBA00023157"/>
    </source>
</evidence>
<evidence type="ECO:0000256" key="7">
    <source>
        <dbReference type="RuleBase" id="RU361199"/>
    </source>
</evidence>
<dbReference type="SUPFAM" id="SSF74650">
    <property type="entry name" value="Galactose mutarotase-like"/>
    <property type="match status" value="1"/>
</dbReference>
<dbReference type="AlphaFoldDB" id="A0A7J6MDS0"/>